<organism evidence="2 3">
    <name type="scientific">Citrifermentans bremense</name>
    <dbReference type="NCBI Taxonomy" id="60035"/>
    <lineage>
        <taxon>Bacteria</taxon>
        <taxon>Pseudomonadati</taxon>
        <taxon>Thermodesulfobacteriota</taxon>
        <taxon>Desulfuromonadia</taxon>
        <taxon>Geobacterales</taxon>
        <taxon>Geobacteraceae</taxon>
        <taxon>Citrifermentans</taxon>
    </lineage>
</organism>
<name>A0A6S6M4S5_9BACT</name>
<accession>A0A6S6M4S5</accession>
<feature type="compositionally biased region" description="Basic and acidic residues" evidence="1">
    <location>
        <begin position="37"/>
        <end position="73"/>
    </location>
</feature>
<feature type="region of interest" description="Disordered" evidence="1">
    <location>
        <begin position="37"/>
        <end position="88"/>
    </location>
</feature>
<evidence type="ECO:0000256" key="1">
    <source>
        <dbReference type="SAM" id="MobiDB-lite"/>
    </source>
</evidence>
<sequence>MCRCLARSDPKPLHLQVQFRSSGNRPLRALVHHPLDKGRFVAGDRDEMIDRAQKGREREGAPDEEEQRQRELEGEPAPDEAGGEGDGK</sequence>
<feature type="compositionally biased region" description="Acidic residues" evidence="1">
    <location>
        <begin position="74"/>
        <end position="88"/>
    </location>
</feature>
<dbReference type="AlphaFoldDB" id="A0A6S6M4S5"/>
<proteinExistence type="predicted"/>
<dbReference type="EMBL" id="AP023213">
    <property type="protein sequence ID" value="BCG46355.1"/>
    <property type="molecule type" value="Genomic_DNA"/>
</dbReference>
<keyword evidence="3" id="KW-1185">Reference proteome</keyword>
<dbReference type="Proteomes" id="UP000515472">
    <property type="component" value="Chromosome"/>
</dbReference>
<gene>
    <name evidence="2" type="ORF">GEOBRER4_11050</name>
</gene>
<evidence type="ECO:0000313" key="2">
    <source>
        <dbReference type="EMBL" id="BCG46355.1"/>
    </source>
</evidence>
<reference evidence="2 3" key="1">
    <citation type="submission" date="2020-06" db="EMBL/GenBank/DDBJ databases">
        <title>Interaction of electrochemicaly active bacteria, Geobacter bremensis R4 on different carbon anode.</title>
        <authorList>
            <person name="Meng L."/>
            <person name="Yoshida N."/>
        </authorList>
    </citation>
    <scope>NUCLEOTIDE SEQUENCE [LARGE SCALE GENOMIC DNA]</scope>
    <source>
        <strain evidence="2 3">R4</strain>
    </source>
</reference>
<protein>
    <submittedName>
        <fullName evidence="2">Uncharacterized protein</fullName>
    </submittedName>
</protein>
<dbReference type="KEGG" id="gbn:GEOBRER4_11050"/>
<evidence type="ECO:0000313" key="3">
    <source>
        <dbReference type="Proteomes" id="UP000515472"/>
    </source>
</evidence>